<dbReference type="GO" id="GO:0005762">
    <property type="term" value="C:mitochondrial large ribosomal subunit"/>
    <property type="evidence" value="ECO:0007669"/>
    <property type="project" value="TreeGrafter"/>
</dbReference>
<comment type="similarity">
    <text evidence="2">Belongs to the prokaryotic/mitochondrial release factor family. Mitochondrion-specific ribosomal protein mL62 subfamily.</text>
</comment>
<gene>
    <name evidence="8" type="ORF">HZH68_011413</name>
</gene>
<dbReference type="Gene3D" id="3.30.160.20">
    <property type="match status" value="1"/>
</dbReference>
<comment type="caution">
    <text evidence="8">The sequence shown here is derived from an EMBL/GenBank/DDBJ whole genome shotgun (WGS) entry which is preliminary data.</text>
</comment>
<evidence type="ECO:0000256" key="1">
    <source>
        <dbReference type="ARBA" id="ARBA00013260"/>
    </source>
</evidence>
<dbReference type="PROSITE" id="PS00745">
    <property type="entry name" value="RF_PROK_I"/>
    <property type="match status" value="1"/>
</dbReference>
<dbReference type="InterPro" id="IPR000352">
    <property type="entry name" value="Pep_chain_release_fac_I"/>
</dbReference>
<dbReference type="SUPFAM" id="SSF110916">
    <property type="entry name" value="Peptidyl-tRNA hydrolase domain-like"/>
    <property type="match status" value="1"/>
</dbReference>
<dbReference type="EMBL" id="JACSDZ010000011">
    <property type="protein sequence ID" value="KAF7391870.1"/>
    <property type="molecule type" value="Genomic_DNA"/>
</dbReference>
<dbReference type="GO" id="GO:0004045">
    <property type="term" value="F:peptidyl-tRNA hydrolase activity"/>
    <property type="evidence" value="ECO:0007669"/>
    <property type="project" value="UniProtKB-EC"/>
</dbReference>
<evidence type="ECO:0000313" key="8">
    <source>
        <dbReference type="EMBL" id="KAF7391870.1"/>
    </source>
</evidence>
<dbReference type="FunFam" id="3.30.160.20:FF:000046">
    <property type="entry name" value="Peptidyl-tRNA hydrolase ICT1"/>
    <property type="match status" value="1"/>
</dbReference>
<dbReference type="Proteomes" id="UP000617340">
    <property type="component" value="Unassembled WGS sequence"/>
</dbReference>
<dbReference type="PANTHER" id="PTHR11075">
    <property type="entry name" value="PEPTIDE CHAIN RELEASE FACTOR"/>
    <property type="match status" value="1"/>
</dbReference>
<keyword evidence="6" id="KW-0472">Membrane</keyword>
<protein>
    <recommendedName>
        <fullName evidence="3">Large ribosomal subunit protein mL62</fullName>
        <ecNumber evidence="1">3.1.1.29</ecNumber>
    </recommendedName>
    <alternativeName>
        <fullName evidence="4">Peptidyl-tRNA hydrolase ICT1, mitochondrial</fullName>
    </alternativeName>
</protein>
<dbReference type="GO" id="GO:0016150">
    <property type="term" value="F:translation release factor activity, codon nonspecific"/>
    <property type="evidence" value="ECO:0007669"/>
    <property type="project" value="TreeGrafter"/>
</dbReference>
<dbReference type="GO" id="GO:0070126">
    <property type="term" value="P:mitochondrial translational termination"/>
    <property type="evidence" value="ECO:0007669"/>
    <property type="project" value="TreeGrafter"/>
</dbReference>
<evidence type="ECO:0000313" key="9">
    <source>
        <dbReference type="Proteomes" id="UP000617340"/>
    </source>
</evidence>
<name>A0A834JPR2_VESGE</name>
<evidence type="ECO:0000256" key="2">
    <source>
        <dbReference type="ARBA" id="ARBA00038225"/>
    </source>
</evidence>
<dbReference type="InterPro" id="IPR052104">
    <property type="entry name" value="Mito_Release_Factor_mL62"/>
</dbReference>
<accession>A0A834JPR2</accession>
<feature type="region of interest" description="Disordered" evidence="5">
    <location>
        <begin position="32"/>
        <end position="56"/>
    </location>
</feature>
<dbReference type="Pfam" id="PF00472">
    <property type="entry name" value="RF-1"/>
    <property type="match status" value="1"/>
</dbReference>
<dbReference type="NCBIfam" id="NF006718">
    <property type="entry name" value="PRK09256.1"/>
    <property type="match status" value="1"/>
</dbReference>
<feature type="transmembrane region" description="Helical" evidence="6">
    <location>
        <begin position="61"/>
        <end position="83"/>
    </location>
</feature>
<evidence type="ECO:0000259" key="7">
    <source>
        <dbReference type="PROSITE" id="PS00745"/>
    </source>
</evidence>
<dbReference type="EC" id="3.1.1.29" evidence="1"/>
<keyword evidence="6" id="KW-1133">Transmembrane helix</keyword>
<keyword evidence="6" id="KW-0812">Transmembrane</keyword>
<dbReference type="PANTHER" id="PTHR11075:SF54">
    <property type="entry name" value="LARGE RIBOSOMAL SUBUNIT PROTEIN ML62"/>
    <property type="match status" value="1"/>
</dbReference>
<sequence>MTMTELVVATATATAAAAAAAAAVVVVVSSSSSSSSSSSRSSSSSSSNSSSNNSSSCSSNIVLVLEMVVMVVMVVVVVVMPMVGGGGGRRGEWTRVKARACFYARVLTLFNNQTSKQMIPRSRINIPIGKANCRFLQVQQPVARCLSLSQYSHREKCNQPGEVRCPCRGSLLRYYRDFQNGFLQSLDDCKTKDCVNGSKLMQSTLHLINIILTGMRGAERQCVKILKTSSKICINSPKTFAYKSAVSLENLYPNSNLKLFTANFVPEDASAKFNGYIPIEKLTITYSRSSGPGGQNVNTVNTKVDLRFNVKDATWLSNEIKEKLLEQQKNKVNKEGYLIIKSDITRSQQLNLADALEKLRTFIRKTLQEPAQMTKETAEIIRKRQLKAARERIFVKRIRSQIKQTRTGVSTKEIYD</sequence>
<reference evidence="8" key="1">
    <citation type="journal article" date="2020" name="G3 (Bethesda)">
        <title>High-Quality Assemblies for Three Invasive Social Wasps from the &lt;i&gt;Vespula&lt;/i&gt; Genus.</title>
        <authorList>
            <person name="Harrop T.W.R."/>
            <person name="Guhlin J."/>
            <person name="McLaughlin G.M."/>
            <person name="Permina E."/>
            <person name="Stockwell P."/>
            <person name="Gilligan J."/>
            <person name="Le Lec M.F."/>
            <person name="Gruber M.A.M."/>
            <person name="Quinn O."/>
            <person name="Lovegrove M."/>
            <person name="Duncan E.J."/>
            <person name="Remnant E.J."/>
            <person name="Van Eeckhoven J."/>
            <person name="Graham B."/>
            <person name="Knapp R.A."/>
            <person name="Langford K.W."/>
            <person name="Kronenberg Z."/>
            <person name="Press M.O."/>
            <person name="Eacker S.M."/>
            <person name="Wilson-Rankin E.E."/>
            <person name="Purcell J."/>
            <person name="Lester P.J."/>
            <person name="Dearden P.K."/>
        </authorList>
    </citation>
    <scope>NUCLEOTIDE SEQUENCE</scope>
    <source>
        <strain evidence="8">Linc-1</strain>
    </source>
</reference>
<evidence type="ECO:0000256" key="5">
    <source>
        <dbReference type="SAM" id="MobiDB-lite"/>
    </source>
</evidence>
<keyword evidence="9" id="KW-1185">Reference proteome</keyword>
<evidence type="ECO:0000256" key="6">
    <source>
        <dbReference type="SAM" id="Phobius"/>
    </source>
</evidence>
<evidence type="ECO:0000256" key="3">
    <source>
        <dbReference type="ARBA" id="ARBA00039441"/>
    </source>
</evidence>
<feature type="domain" description="Prokaryotic-type class I peptide chain release factors" evidence="7">
    <location>
        <begin position="288"/>
        <end position="304"/>
    </location>
</feature>
<proteinExistence type="inferred from homology"/>
<evidence type="ECO:0000256" key="4">
    <source>
        <dbReference type="ARBA" id="ARBA00041531"/>
    </source>
</evidence>
<dbReference type="AlphaFoldDB" id="A0A834JPR2"/>
<organism evidence="8 9">
    <name type="scientific">Vespula germanica</name>
    <name type="common">German yellow jacket</name>
    <name type="synonym">Paravespula germanica</name>
    <dbReference type="NCBI Taxonomy" id="30212"/>
    <lineage>
        <taxon>Eukaryota</taxon>
        <taxon>Metazoa</taxon>
        <taxon>Ecdysozoa</taxon>
        <taxon>Arthropoda</taxon>
        <taxon>Hexapoda</taxon>
        <taxon>Insecta</taxon>
        <taxon>Pterygota</taxon>
        <taxon>Neoptera</taxon>
        <taxon>Endopterygota</taxon>
        <taxon>Hymenoptera</taxon>
        <taxon>Apocrita</taxon>
        <taxon>Aculeata</taxon>
        <taxon>Vespoidea</taxon>
        <taxon>Vespidae</taxon>
        <taxon>Vespinae</taxon>
        <taxon>Vespula</taxon>
    </lineage>
</organism>